<feature type="transmembrane region" description="Helical" evidence="6">
    <location>
        <begin position="212"/>
        <end position="233"/>
    </location>
</feature>
<feature type="transmembrane region" description="Helical" evidence="6">
    <location>
        <begin position="464"/>
        <end position="486"/>
    </location>
</feature>
<dbReference type="GO" id="GO:0008137">
    <property type="term" value="F:NADH dehydrogenase (ubiquinone) activity"/>
    <property type="evidence" value="ECO:0007669"/>
    <property type="project" value="InterPro"/>
</dbReference>
<proteinExistence type="predicted"/>
<dbReference type="PANTHER" id="PTHR42703:SF1">
    <property type="entry name" value="NA(+)_H(+) ANTIPORTER SUBUNIT D1"/>
    <property type="match status" value="1"/>
</dbReference>
<evidence type="ECO:0000256" key="5">
    <source>
        <dbReference type="ARBA" id="ARBA00023136"/>
    </source>
</evidence>
<name>A0A7J3I6N4_9CREN</name>
<feature type="transmembrane region" description="Helical" evidence="6">
    <location>
        <begin position="344"/>
        <end position="368"/>
    </location>
</feature>
<dbReference type="AlphaFoldDB" id="A0A7J3I6N4"/>
<feature type="transmembrane region" description="Helical" evidence="6">
    <location>
        <begin position="7"/>
        <end position="25"/>
    </location>
</feature>
<evidence type="ECO:0000256" key="3">
    <source>
        <dbReference type="ARBA" id="ARBA00022692"/>
    </source>
</evidence>
<feature type="transmembrane region" description="Helical" evidence="6">
    <location>
        <begin position="179"/>
        <end position="200"/>
    </location>
</feature>
<feature type="transmembrane region" description="Helical" evidence="6">
    <location>
        <begin position="269"/>
        <end position="288"/>
    </location>
</feature>
<keyword evidence="3 6" id="KW-0812">Transmembrane</keyword>
<feature type="transmembrane region" description="Helical" evidence="6">
    <location>
        <begin position="380"/>
        <end position="404"/>
    </location>
</feature>
<keyword evidence="4 6" id="KW-1133">Transmembrane helix</keyword>
<accession>A0A7J3I6N4</accession>
<gene>
    <name evidence="8" type="ORF">ENT87_02755</name>
</gene>
<feature type="transmembrane region" description="Helical" evidence="6">
    <location>
        <begin position="136"/>
        <end position="159"/>
    </location>
</feature>
<comment type="subcellular location">
    <subcellularLocation>
        <location evidence="1">Cell membrane</location>
        <topology evidence="1">Multi-pass membrane protein</topology>
    </subcellularLocation>
</comment>
<sequence>MNSIASIAVPISLVVCGGIITYKFRALGTILRVLGYMLTSLSIPFSNLFSGLMMLTCIATGVTVAAYTSKYSILKYGSASLVLLSDLFLISMILVFTSQYLIELVTFWLLTELIGFFLIAYDYVVKGDTVALYAAVKYLLFSMIPTDIALFIILALTGFEEAFTIPVKELTPDLSNPVILAIVIVGFFSKAAIFPLHFWLPDAHSIAPAPASALLSGLMVKMGIYGFYLLSFYSIDRSLAVSLMLFSSFLTVVYGALQASLQHDIKRLLAYSTTSNTALITSTLALYILSTDRVFVEAAILYTIAHALYKATMFLDSGFIELIAHERDIRKLGFISRVSPIETIAVITTVLTILGMPPSTGFIAKVFLFTAISKYLDKSWIYLATLTIASIKVALSIVYNVVYLRSHYRENTKLEDVEAFRSNREILSLQHYVFTSSLSTYVVVAALLLIKYKGYPELELLKKMTAPLLTSTVLLIVLSVTIYLIIRSSGKGLHKNEV</sequence>
<evidence type="ECO:0000313" key="8">
    <source>
        <dbReference type="EMBL" id="HGN36454.1"/>
    </source>
</evidence>
<dbReference type="PRINTS" id="PR01437">
    <property type="entry name" value="NUOXDRDTASE4"/>
</dbReference>
<evidence type="ECO:0000256" key="6">
    <source>
        <dbReference type="SAM" id="Phobius"/>
    </source>
</evidence>
<evidence type="ECO:0000256" key="1">
    <source>
        <dbReference type="ARBA" id="ARBA00004651"/>
    </source>
</evidence>
<organism evidence="8">
    <name type="scientific">Ignisphaera aggregans</name>
    <dbReference type="NCBI Taxonomy" id="334771"/>
    <lineage>
        <taxon>Archaea</taxon>
        <taxon>Thermoproteota</taxon>
        <taxon>Thermoprotei</taxon>
        <taxon>Desulfurococcales</taxon>
        <taxon>Desulfurococcaceae</taxon>
        <taxon>Ignisphaera</taxon>
    </lineage>
</organism>
<feature type="transmembrane region" description="Helical" evidence="6">
    <location>
        <begin position="79"/>
        <end position="101"/>
    </location>
</feature>
<reference evidence="8" key="1">
    <citation type="journal article" date="2020" name="mSystems">
        <title>Genome- and Community-Level Interaction Insights into Carbon Utilization and Element Cycling Functions of Hydrothermarchaeota in Hydrothermal Sediment.</title>
        <authorList>
            <person name="Zhou Z."/>
            <person name="Liu Y."/>
            <person name="Xu W."/>
            <person name="Pan J."/>
            <person name="Luo Z.H."/>
            <person name="Li M."/>
        </authorList>
    </citation>
    <scope>NUCLEOTIDE SEQUENCE [LARGE SCALE GENOMIC DNA]</scope>
    <source>
        <strain evidence="8">SpSt-618</strain>
    </source>
</reference>
<keyword evidence="2" id="KW-1003">Cell membrane</keyword>
<evidence type="ECO:0000256" key="4">
    <source>
        <dbReference type="ARBA" id="ARBA00022989"/>
    </source>
</evidence>
<feature type="transmembrane region" description="Helical" evidence="6">
    <location>
        <begin position="300"/>
        <end position="323"/>
    </location>
</feature>
<dbReference type="PANTHER" id="PTHR42703">
    <property type="entry name" value="NADH DEHYDROGENASE"/>
    <property type="match status" value="1"/>
</dbReference>
<feature type="transmembrane region" description="Helical" evidence="6">
    <location>
        <begin position="45"/>
        <end position="67"/>
    </location>
</feature>
<evidence type="ECO:0000259" key="7">
    <source>
        <dbReference type="Pfam" id="PF00361"/>
    </source>
</evidence>
<dbReference type="InterPro" id="IPR050586">
    <property type="entry name" value="CPA3_Na-H_Antiporter_D"/>
</dbReference>
<dbReference type="EMBL" id="DTAI01000080">
    <property type="protein sequence ID" value="HGN36454.1"/>
    <property type="molecule type" value="Genomic_DNA"/>
</dbReference>
<comment type="caution">
    <text evidence="8">The sequence shown here is derived from an EMBL/GenBank/DDBJ whole genome shotgun (WGS) entry which is preliminary data.</text>
</comment>
<protein>
    <submittedName>
        <fullName evidence="8">NADH dehydrogenase</fullName>
    </submittedName>
</protein>
<feature type="transmembrane region" description="Helical" evidence="6">
    <location>
        <begin position="431"/>
        <end position="452"/>
    </location>
</feature>
<feature type="domain" description="NADH:quinone oxidoreductase/Mrp antiporter transmembrane" evidence="7">
    <location>
        <begin position="103"/>
        <end position="386"/>
    </location>
</feature>
<keyword evidence="5 6" id="KW-0472">Membrane</keyword>
<dbReference type="GO" id="GO:0042773">
    <property type="term" value="P:ATP synthesis coupled electron transport"/>
    <property type="evidence" value="ECO:0007669"/>
    <property type="project" value="InterPro"/>
</dbReference>
<evidence type="ECO:0000256" key="2">
    <source>
        <dbReference type="ARBA" id="ARBA00022475"/>
    </source>
</evidence>
<feature type="transmembrane region" description="Helical" evidence="6">
    <location>
        <begin position="239"/>
        <end position="257"/>
    </location>
</feature>
<dbReference type="GO" id="GO:0005886">
    <property type="term" value="C:plasma membrane"/>
    <property type="evidence" value="ECO:0007669"/>
    <property type="project" value="UniProtKB-SubCell"/>
</dbReference>
<dbReference type="InterPro" id="IPR001750">
    <property type="entry name" value="ND/Mrp_TM"/>
</dbReference>
<dbReference type="InterPro" id="IPR003918">
    <property type="entry name" value="NADH_UbQ_OxRdtase"/>
</dbReference>
<feature type="transmembrane region" description="Helical" evidence="6">
    <location>
        <begin position="107"/>
        <end position="124"/>
    </location>
</feature>
<dbReference type="Pfam" id="PF00361">
    <property type="entry name" value="Proton_antipo_M"/>
    <property type="match status" value="1"/>
</dbReference>